<evidence type="ECO:0000259" key="8">
    <source>
        <dbReference type="Pfam" id="PF25781"/>
    </source>
</evidence>
<dbReference type="SUPFAM" id="SSF48371">
    <property type="entry name" value="ARM repeat"/>
    <property type="match status" value="1"/>
</dbReference>
<dbReference type="Proteomes" id="UP001489004">
    <property type="component" value="Unassembled WGS sequence"/>
</dbReference>
<proteinExistence type="inferred from homology"/>
<feature type="domain" description="TEX10-like TPR repeats" evidence="8">
    <location>
        <begin position="417"/>
        <end position="617"/>
    </location>
</feature>
<dbReference type="InterPro" id="IPR016024">
    <property type="entry name" value="ARM-type_fold"/>
</dbReference>
<dbReference type="Pfam" id="PF12333">
    <property type="entry name" value="Ipi1_N"/>
    <property type="match status" value="1"/>
</dbReference>
<evidence type="ECO:0000259" key="7">
    <source>
        <dbReference type="Pfam" id="PF12333"/>
    </source>
</evidence>
<comment type="subcellular location">
    <subcellularLocation>
        <location evidence="1">Nucleus</location>
        <location evidence="1">Nucleolus</location>
    </subcellularLocation>
    <subcellularLocation>
        <location evidence="2">Nucleus</location>
        <location evidence="2">Nucleoplasm</location>
    </subcellularLocation>
</comment>
<feature type="transmembrane region" description="Helical" evidence="6">
    <location>
        <begin position="133"/>
        <end position="155"/>
    </location>
</feature>
<dbReference type="Pfam" id="PF25781">
    <property type="entry name" value="TPR_TEX10"/>
    <property type="match status" value="1"/>
</dbReference>
<keyword evidence="6" id="KW-1133">Transmembrane helix</keyword>
<dbReference type="Gene3D" id="1.25.10.10">
    <property type="entry name" value="Leucine-rich Repeat Variant"/>
    <property type="match status" value="1"/>
</dbReference>
<comment type="similarity">
    <text evidence="3">Belongs to the IPI1/TEX10 family.</text>
</comment>
<gene>
    <name evidence="9" type="ORF">WJX72_005380</name>
</gene>
<dbReference type="InterPro" id="IPR011989">
    <property type="entry name" value="ARM-like"/>
</dbReference>
<evidence type="ECO:0000256" key="1">
    <source>
        <dbReference type="ARBA" id="ARBA00004604"/>
    </source>
</evidence>
<evidence type="ECO:0000256" key="2">
    <source>
        <dbReference type="ARBA" id="ARBA00004642"/>
    </source>
</evidence>
<feature type="domain" description="Pre-rRNA-processing protein Ipi1 N-terminal" evidence="7">
    <location>
        <begin position="147"/>
        <end position="213"/>
    </location>
</feature>
<dbReference type="AlphaFoldDB" id="A0AAW1PJ15"/>
<dbReference type="EMBL" id="JALJOR010000011">
    <property type="protein sequence ID" value="KAK9808862.1"/>
    <property type="molecule type" value="Genomic_DNA"/>
</dbReference>
<keyword evidence="10" id="KW-1185">Reference proteome</keyword>
<dbReference type="PANTHER" id="PTHR16056">
    <property type="entry name" value="REGULATOR OF MICROTUBULE DYNAMICS PROTEIN"/>
    <property type="match status" value="1"/>
</dbReference>
<feature type="region of interest" description="Disordered" evidence="5">
    <location>
        <begin position="487"/>
        <end position="506"/>
    </location>
</feature>
<comment type="caution">
    <text evidence="9">The sequence shown here is derived from an EMBL/GenBank/DDBJ whole genome shotgun (WGS) entry which is preliminary data.</text>
</comment>
<dbReference type="InterPro" id="IPR057949">
    <property type="entry name" value="TPR_TEX10"/>
</dbReference>
<evidence type="ECO:0000256" key="3">
    <source>
        <dbReference type="ARBA" id="ARBA00006427"/>
    </source>
</evidence>
<accession>A0AAW1PJ15</accession>
<evidence type="ECO:0000313" key="9">
    <source>
        <dbReference type="EMBL" id="KAK9808862.1"/>
    </source>
</evidence>
<keyword evidence="4" id="KW-0539">Nucleus</keyword>
<dbReference type="GO" id="GO:0005634">
    <property type="term" value="C:nucleus"/>
    <property type="evidence" value="ECO:0007669"/>
    <property type="project" value="UniProtKB-SubCell"/>
</dbReference>
<evidence type="ECO:0000256" key="4">
    <source>
        <dbReference type="ARBA" id="ARBA00023242"/>
    </source>
</evidence>
<evidence type="ECO:0000256" key="6">
    <source>
        <dbReference type="SAM" id="Phobius"/>
    </source>
</evidence>
<name>A0AAW1PJ15_9CHLO</name>
<sequence length="830" mass="86661">MPKSKPPKGTKRKNAGVGVDFRRVKHKVGKKLAPAQNATDTNFKARSITLPGQSVTEDKQGAAVNQRNLTLKELLGQVGHYSEKVRKEALLGLVDLLKKHPKELKRHTGPVLEKLAERITDVDKAVREALRGLLAGAVLPLLAGGAIVPFLPLLVAHVSSAMTHLANDVRADALGFLEVLMMAAPQQLSSTFLTPALQHYADLLSSASRGRSVSARSLASLLKVVTSLRSFLGECAPGQLADIPELTATQCMEAILQCANLLLDQMGQAGTPAHKRAWEASILRKGYGVAGAAGGGSSQEAEWVGRLLDYYVGIMEHGQVLPSRGGLTHETTQSSIPGDVYTVVLAGVKQALPSVSPARRSALLGATAALAQRSGARSPVRTACLKFQHALLASPEATFYPHPVTGAVLMTEEQAAGWVEAMPRLLWELGSSRPESSRLALRLLLDAGRYASPNGAISQTLTSLQPQLAPFFCSLLPVAAAAAASKKAQKGGSKGQQSGTLPAKAGGKADKVFTPGPLAKLPADCQTLAVDLLYFLPSISEVTLRTVALLALSSSYPIALATRAVAIVARRGNDADPAQFLSWLLTLLVGRSAHLPADGDWRRHTAVVEAACHAMQTYGKPGEVLQLLAPALVQLCTDSGDRRAWFVASPATINGRGTFLGDAGTFRGNATCIGTGVFTANETFGATLYGNGRLTGSGQFKVASGTFEGLGQFEGKNVACLGNGTLEGSPGAMAGGRGWFSGTGLQCNGFGSLKGMGSCDSLGGTMMGSGLLTGQGAMHGTGAFIGQGNCTGGTVLRLQQSNAALRALLNPKHADSAFHDMMQNQDAAKD</sequence>
<keyword evidence="6" id="KW-0472">Membrane</keyword>
<evidence type="ECO:0000313" key="10">
    <source>
        <dbReference type="Proteomes" id="UP001489004"/>
    </source>
</evidence>
<protein>
    <recommendedName>
        <fullName evidence="11">Pre-rRNA-processing protein IPI1</fullName>
    </recommendedName>
</protein>
<organism evidence="9 10">
    <name type="scientific">[Myrmecia] bisecta</name>
    <dbReference type="NCBI Taxonomy" id="41462"/>
    <lineage>
        <taxon>Eukaryota</taxon>
        <taxon>Viridiplantae</taxon>
        <taxon>Chlorophyta</taxon>
        <taxon>core chlorophytes</taxon>
        <taxon>Trebouxiophyceae</taxon>
        <taxon>Trebouxiales</taxon>
        <taxon>Trebouxiaceae</taxon>
        <taxon>Myrmecia</taxon>
    </lineage>
</organism>
<evidence type="ECO:0000256" key="5">
    <source>
        <dbReference type="SAM" id="MobiDB-lite"/>
    </source>
</evidence>
<reference evidence="9 10" key="1">
    <citation type="journal article" date="2024" name="Nat. Commun.">
        <title>Phylogenomics reveals the evolutionary origins of lichenization in chlorophyte algae.</title>
        <authorList>
            <person name="Puginier C."/>
            <person name="Libourel C."/>
            <person name="Otte J."/>
            <person name="Skaloud P."/>
            <person name="Haon M."/>
            <person name="Grisel S."/>
            <person name="Petersen M."/>
            <person name="Berrin J.G."/>
            <person name="Delaux P.M."/>
            <person name="Dal Grande F."/>
            <person name="Keller J."/>
        </authorList>
    </citation>
    <scope>NUCLEOTIDE SEQUENCE [LARGE SCALE GENOMIC DNA]</scope>
    <source>
        <strain evidence="9 10">SAG 2043</strain>
    </source>
</reference>
<dbReference type="PANTHER" id="PTHR16056:SF2">
    <property type="entry name" value="TESTIS-EXPRESSED PROTEIN 10"/>
    <property type="match status" value="1"/>
</dbReference>
<evidence type="ECO:0008006" key="11">
    <source>
        <dbReference type="Google" id="ProtNLM"/>
    </source>
</evidence>
<keyword evidence="6" id="KW-0812">Transmembrane</keyword>
<dbReference type="InterPro" id="IPR024679">
    <property type="entry name" value="Ipi1_N"/>
</dbReference>